<protein>
    <recommendedName>
        <fullName evidence="2">SusC/RagA family TonB-linked outer membrane protein</fullName>
    </recommendedName>
</protein>
<accession>A0A699WSW5</accession>
<dbReference type="SUPFAM" id="SSF49464">
    <property type="entry name" value="Carboxypeptidase regulatory domain-like"/>
    <property type="match status" value="1"/>
</dbReference>
<dbReference type="FunFam" id="2.60.40.1120:FF:000003">
    <property type="entry name" value="Outer membrane protein Omp121"/>
    <property type="match status" value="1"/>
</dbReference>
<comment type="caution">
    <text evidence="1">The sequence shown here is derived from an EMBL/GenBank/DDBJ whole genome shotgun (WGS) entry which is preliminary data.</text>
</comment>
<dbReference type="Pfam" id="PF13715">
    <property type="entry name" value="CarbopepD_reg_2"/>
    <property type="match status" value="1"/>
</dbReference>
<dbReference type="AlphaFoldDB" id="A0A699WSW5"/>
<organism evidence="1">
    <name type="scientific">Tanacetum cinerariifolium</name>
    <name type="common">Dalmatian daisy</name>
    <name type="synonym">Chrysanthemum cinerariifolium</name>
    <dbReference type="NCBI Taxonomy" id="118510"/>
    <lineage>
        <taxon>Eukaryota</taxon>
        <taxon>Viridiplantae</taxon>
        <taxon>Streptophyta</taxon>
        <taxon>Embryophyta</taxon>
        <taxon>Tracheophyta</taxon>
        <taxon>Spermatophyta</taxon>
        <taxon>Magnoliopsida</taxon>
        <taxon>eudicotyledons</taxon>
        <taxon>Gunneridae</taxon>
        <taxon>Pentapetalae</taxon>
        <taxon>asterids</taxon>
        <taxon>campanulids</taxon>
        <taxon>Asterales</taxon>
        <taxon>Asteraceae</taxon>
        <taxon>Asteroideae</taxon>
        <taxon>Anthemideae</taxon>
        <taxon>Anthemidinae</taxon>
        <taxon>Tanacetum</taxon>
    </lineage>
</organism>
<reference evidence="1" key="1">
    <citation type="journal article" date="2019" name="Sci. Rep.">
        <title>Draft genome of Tanacetum cinerariifolium, the natural source of mosquito coil.</title>
        <authorList>
            <person name="Yamashiro T."/>
            <person name="Shiraishi A."/>
            <person name="Satake H."/>
            <person name="Nakayama K."/>
        </authorList>
    </citation>
    <scope>NUCLEOTIDE SEQUENCE</scope>
</reference>
<dbReference type="InterPro" id="IPR008969">
    <property type="entry name" value="CarboxyPept-like_regulatory"/>
</dbReference>
<dbReference type="EMBL" id="BKCJ011755090">
    <property type="protein sequence ID" value="GFD50253.1"/>
    <property type="molecule type" value="Genomic_DNA"/>
</dbReference>
<name>A0A699WSW5_TANCI</name>
<dbReference type="Gene3D" id="2.60.40.1120">
    <property type="entry name" value="Carboxypeptidase-like, regulatory domain"/>
    <property type="match status" value="1"/>
</dbReference>
<sequence>PRSSKAAQATISGRVVDEKGEGLPGVSIAVKGTSSGTTTDQNGNFQVTVADEKAMLVFSFVGYTSQEITVGTQTTLSVKLLQDAKQLDDVVVVGYGTQVRREITGAVQTVQAKTLEDIP</sequence>
<proteinExistence type="predicted"/>
<feature type="non-terminal residue" evidence="1">
    <location>
        <position position="1"/>
    </location>
</feature>
<evidence type="ECO:0000313" key="1">
    <source>
        <dbReference type="EMBL" id="GFD50253.1"/>
    </source>
</evidence>
<gene>
    <name evidence="1" type="ORF">Tci_922222</name>
</gene>
<feature type="non-terminal residue" evidence="1">
    <location>
        <position position="119"/>
    </location>
</feature>
<evidence type="ECO:0008006" key="2">
    <source>
        <dbReference type="Google" id="ProtNLM"/>
    </source>
</evidence>